<dbReference type="AlphaFoldDB" id="A0AA39FLU0"/>
<dbReference type="SUPFAM" id="SSF63825">
    <property type="entry name" value="YWTD domain"/>
    <property type="match status" value="1"/>
</dbReference>
<feature type="chain" id="PRO_5041363573" description="Bee-milk protein" evidence="5">
    <location>
        <begin position="17"/>
        <end position="801"/>
    </location>
</feature>
<dbReference type="InterPro" id="IPR011042">
    <property type="entry name" value="6-blade_b-propeller_TolB-like"/>
</dbReference>
<evidence type="ECO:0000256" key="1">
    <source>
        <dbReference type="ARBA" id="ARBA00004613"/>
    </source>
</evidence>
<name>A0AA39FLU0_9HYME</name>
<dbReference type="Gene3D" id="2.120.10.30">
    <property type="entry name" value="TolB, C-terminal domain"/>
    <property type="match status" value="2"/>
</dbReference>
<accession>A0AA39FLU0</accession>
<comment type="caution">
    <text evidence="6">The sequence shown here is derived from an EMBL/GenBank/DDBJ whole genome shotgun (WGS) entry which is preliminary data.</text>
</comment>
<evidence type="ECO:0008006" key="8">
    <source>
        <dbReference type="Google" id="ProtNLM"/>
    </source>
</evidence>
<evidence type="ECO:0000256" key="3">
    <source>
        <dbReference type="ARBA" id="ARBA00022525"/>
    </source>
</evidence>
<protein>
    <recommendedName>
        <fullName evidence="8">Bee-milk protein</fullName>
    </recommendedName>
</protein>
<gene>
    <name evidence="6" type="ORF">PV328_005348</name>
</gene>
<reference evidence="6" key="1">
    <citation type="journal article" date="2023" name="bioRxiv">
        <title>Scaffold-level genome assemblies of two parasitoid biocontrol wasps reveal the parthenogenesis mechanism and an associated novel virus.</title>
        <authorList>
            <person name="Inwood S."/>
            <person name="Skelly J."/>
            <person name="Guhlin J."/>
            <person name="Harrop T."/>
            <person name="Goldson S."/>
            <person name="Dearden P."/>
        </authorList>
    </citation>
    <scope>NUCLEOTIDE SEQUENCE</scope>
    <source>
        <strain evidence="6">Irish</strain>
        <tissue evidence="6">Whole body</tissue>
    </source>
</reference>
<feature type="signal peptide" evidence="5">
    <location>
        <begin position="1"/>
        <end position="16"/>
    </location>
</feature>
<dbReference type="SUPFAM" id="SSF101898">
    <property type="entry name" value="NHL repeat"/>
    <property type="match status" value="1"/>
</dbReference>
<keyword evidence="4 5" id="KW-0732">Signal</keyword>
<dbReference type="GO" id="GO:0005576">
    <property type="term" value="C:extracellular region"/>
    <property type="evidence" value="ECO:0007669"/>
    <property type="project" value="UniProtKB-SubCell"/>
</dbReference>
<dbReference type="PRINTS" id="PR01366">
    <property type="entry name" value="ROYALJELLY"/>
</dbReference>
<evidence type="ECO:0000313" key="7">
    <source>
        <dbReference type="Proteomes" id="UP001168990"/>
    </source>
</evidence>
<comment type="similarity">
    <text evidence="2">Belongs to the major royal jelly protein family.</text>
</comment>
<proteinExistence type="inferred from homology"/>
<dbReference type="EMBL" id="JAQQBS010000002">
    <property type="protein sequence ID" value="KAK0171962.1"/>
    <property type="molecule type" value="Genomic_DNA"/>
</dbReference>
<sequence>MRCLLLLLALTAAVHCDQPFNTLFSWKQIDYNFLNDSMRKAYIESGDYVQDTAVPLGLNVWGDKLFITVPRWKKGVPANLNYINITEAVAANETSPLLNPYPDWESNDIHSPDSIINILRVRIDECARLWAVDSGVDDILGEFNSVQPKRLIAIDLNTNKDSDIHSDSFFADTVIDVDPNNCSDAYVYNSDLGANGLVVYSLAKNDSWRITHNYFRVDPLNSNYNVSGTIFQWTDGLFGMALSSPNENGSKTLYFHPMGGIHEFSVSTDLLKNQTALADPHYWREFHIAGNKGPNSQGTSSMIDKDTGIIYFTQLNKNAVSCWDTHNELNPDTFRIVAQDDEKLVFPNDIIIEPKTRKFYCLSDKLQLLQYSKYNPEETNFYVHVATLDDLTAACRQDSKPKMHLDHTFLDANMRKLYIKARNNYQENAVPYGLNILDDRLFLTVTRCSNGFPANLNYINITEAQASNQLSPLLNSYPEQELNYIVFDDSIINIRRFAIDACNRLWGIDGGDIIGNSKFPKLKRLLAIDLVTNKVVVSHTFSDDIQRNSFFVNTIVDVEPQNCSDAYVYNADRDNNGIVVYSMAKNSSWRISHNYFHGDPFNGDFNVNGRIYQSTEGIIGMVLSAPKWDGSKTLYFHSLSGIHEFSVSTNILKNKTQIYYPRYLRQFRVTGNRGLNTQSTSSVLDESTGIIYFTQVNKNAIACWDTQNELKPETFIIVAEDDERLIYPNDIVIDPKTRKLYVLSNNLPVLHYGKYNPTKNNFYILVASLDELTAACRSESGNWFMRKIKGGAVKVKSVFGF</sequence>
<comment type="subcellular location">
    <subcellularLocation>
        <location evidence="1">Secreted</location>
    </subcellularLocation>
</comment>
<reference evidence="6" key="2">
    <citation type="submission" date="2023-03" db="EMBL/GenBank/DDBJ databases">
        <authorList>
            <person name="Inwood S.N."/>
            <person name="Skelly J.G."/>
            <person name="Guhlin J."/>
            <person name="Harrop T.W.R."/>
            <person name="Goldson S.G."/>
            <person name="Dearden P.K."/>
        </authorList>
    </citation>
    <scope>NUCLEOTIDE SEQUENCE</scope>
    <source>
        <strain evidence="6">Irish</strain>
        <tissue evidence="6">Whole body</tissue>
    </source>
</reference>
<keyword evidence="3" id="KW-0964">Secreted</keyword>
<organism evidence="6 7">
    <name type="scientific">Microctonus aethiopoides</name>
    <dbReference type="NCBI Taxonomy" id="144406"/>
    <lineage>
        <taxon>Eukaryota</taxon>
        <taxon>Metazoa</taxon>
        <taxon>Ecdysozoa</taxon>
        <taxon>Arthropoda</taxon>
        <taxon>Hexapoda</taxon>
        <taxon>Insecta</taxon>
        <taxon>Pterygota</taxon>
        <taxon>Neoptera</taxon>
        <taxon>Endopterygota</taxon>
        <taxon>Hymenoptera</taxon>
        <taxon>Apocrita</taxon>
        <taxon>Ichneumonoidea</taxon>
        <taxon>Braconidae</taxon>
        <taxon>Euphorinae</taxon>
        <taxon>Microctonus</taxon>
    </lineage>
</organism>
<evidence type="ECO:0000256" key="4">
    <source>
        <dbReference type="ARBA" id="ARBA00022729"/>
    </source>
</evidence>
<dbReference type="InterPro" id="IPR017996">
    <property type="entry name" value="MRJP/yellow-related"/>
</dbReference>
<dbReference type="Pfam" id="PF03022">
    <property type="entry name" value="MRJP"/>
    <property type="match status" value="2"/>
</dbReference>
<dbReference type="PANTHER" id="PTHR10009:SF18">
    <property type="entry name" value="PROTEIN YELLOW-LIKE PROTEIN"/>
    <property type="match status" value="1"/>
</dbReference>
<evidence type="ECO:0000256" key="2">
    <source>
        <dbReference type="ARBA" id="ARBA00009127"/>
    </source>
</evidence>
<keyword evidence="7" id="KW-1185">Reference proteome</keyword>
<dbReference type="PANTHER" id="PTHR10009">
    <property type="entry name" value="PROTEIN YELLOW-RELATED"/>
    <property type="match status" value="1"/>
</dbReference>
<dbReference type="Proteomes" id="UP001168990">
    <property type="component" value="Unassembled WGS sequence"/>
</dbReference>
<evidence type="ECO:0000313" key="6">
    <source>
        <dbReference type="EMBL" id="KAK0171962.1"/>
    </source>
</evidence>
<evidence type="ECO:0000256" key="5">
    <source>
        <dbReference type="SAM" id="SignalP"/>
    </source>
</evidence>